<keyword evidence="4" id="KW-1185">Reference proteome</keyword>
<comment type="caution">
    <text evidence="3">The sequence shown here is derived from an EMBL/GenBank/DDBJ whole genome shotgun (WGS) entry which is preliminary data.</text>
</comment>
<evidence type="ECO:0000313" key="3">
    <source>
        <dbReference type="EMBL" id="MBB5204878.1"/>
    </source>
</evidence>
<accession>A0A840S5V0</accession>
<feature type="compositionally biased region" description="Basic and acidic residues" evidence="1">
    <location>
        <begin position="120"/>
        <end position="139"/>
    </location>
</feature>
<reference evidence="3 4" key="1">
    <citation type="submission" date="2020-08" db="EMBL/GenBank/DDBJ databases">
        <title>Genomic Encyclopedia of Type Strains, Phase IV (KMG-IV): sequencing the most valuable type-strain genomes for metagenomic binning, comparative biology and taxonomic classification.</title>
        <authorList>
            <person name="Goeker M."/>
        </authorList>
    </citation>
    <scope>NUCLEOTIDE SEQUENCE [LARGE SCALE GENOMIC DNA]</scope>
    <source>
        <strain evidence="3 4">DSM 23958</strain>
    </source>
</reference>
<protein>
    <submittedName>
        <fullName evidence="3">Uncharacterized protein</fullName>
    </submittedName>
</protein>
<dbReference type="Proteomes" id="UP000554837">
    <property type="component" value="Unassembled WGS sequence"/>
</dbReference>
<feature type="region of interest" description="Disordered" evidence="1">
    <location>
        <begin position="115"/>
        <end position="139"/>
    </location>
</feature>
<evidence type="ECO:0000313" key="4">
    <source>
        <dbReference type="Proteomes" id="UP000554837"/>
    </source>
</evidence>
<dbReference type="AlphaFoldDB" id="A0A840S5V0"/>
<evidence type="ECO:0000256" key="1">
    <source>
        <dbReference type="SAM" id="MobiDB-lite"/>
    </source>
</evidence>
<dbReference type="RefSeq" id="WP_138855086.1">
    <property type="nucleotide sequence ID" value="NZ_CP040709.1"/>
</dbReference>
<sequence>MSHPLAIGLSLLVAATAAQAAENRTLSHLRISLSTPEAAVFEAVSAAALPQCLALGSSAHHDAGKSVYQLRGDCYGLSSPTQAEAVRRAMHKAMGKGPGNLEVDVVWKFEMSATPTTGEHAGHGDKSASKKSCPDCEGK</sequence>
<proteinExistence type="predicted"/>
<organism evidence="3 4">
    <name type="scientific">Inhella inkyongensis</name>
    <dbReference type="NCBI Taxonomy" id="392593"/>
    <lineage>
        <taxon>Bacteria</taxon>
        <taxon>Pseudomonadati</taxon>
        <taxon>Pseudomonadota</taxon>
        <taxon>Betaproteobacteria</taxon>
        <taxon>Burkholderiales</taxon>
        <taxon>Sphaerotilaceae</taxon>
        <taxon>Inhella</taxon>
    </lineage>
</organism>
<evidence type="ECO:0000256" key="2">
    <source>
        <dbReference type="SAM" id="SignalP"/>
    </source>
</evidence>
<name>A0A840S5V0_9BURK</name>
<feature type="signal peptide" evidence="2">
    <location>
        <begin position="1"/>
        <end position="20"/>
    </location>
</feature>
<keyword evidence="2" id="KW-0732">Signal</keyword>
<feature type="chain" id="PRO_5032728546" evidence="2">
    <location>
        <begin position="21"/>
        <end position="139"/>
    </location>
</feature>
<dbReference type="EMBL" id="JACHHO010000003">
    <property type="protein sequence ID" value="MBB5204878.1"/>
    <property type="molecule type" value="Genomic_DNA"/>
</dbReference>
<gene>
    <name evidence="3" type="ORF">HNQ51_002197</name>
</gene>